<reference evidence="2" key="1">
    <citation type="journal article" date="2014" name="Front. Microbiol.">
        <title>High frequency of phylogenetically diverse reductive dehalogenase-homologous genes in deep subseafloor sedimentary metagenomes.</title>
        <authorList>
            <person name="Kawai M."/>
            <person name="Futagami T."/>
            <person name="Toyoda A."/>
            <person name="Takaki Y."/>
            <person name="Nishi S."/>
            <person name="Hori S."/>
            <person name="Arai W."/>
            <person name="Tsubouchi T."/>
            <person name="Morono Y."/>
            <person name="Uchiyama I."/>
            <person name="Ito T."/>
            <person name="Fujiyama A."/>
            <person name="Inagaki F."/>
            <person name="Takami H."/>
        </authorList>
    </citation>
    <scope>NUCLEOTIDE SEQUENCE</scope>
    <source>
        <strain evidence="2">Expedition CK06-06</strain>
    </source>
</reference>
<evidence type="ECO:0000256" key="1">
    <source>
        <dbReference type="ARBA" id="ARBA00023115"/>
    </source>
</evidence>
<keyword evidence="1" id="KW-0620">Polyamine biosynthesis</keyword>
<name>X0Y7N1_9ZZZZ</name>
<proteinExistence type="predicted"/>
<sequence>MALVALIPCLIAESCTDAFVIGYGTGVTAGEFSALESMQSVVVAEISRGVVEAAPLFDAGNLGASKSPKVRVQRGDAYRALLRSEGSFDVIASEPSNPWVSGVEMLYSREFLEAARNRLRPGGVYAQWFHTYETDRESLELVLSTYAAVFDREAVWFAKGADILLLALMPGAELDLDQMEARFQRAD</sequence>
<evidence type="ECO:0000313" key="2">
    <source>
        <dbReference type="EMBL" id="GAG51775.1"/>
    </source>
</evidence>
<dbReference type="EMBL" id="BARS01056130">
    <property type="protein sequence ID" value="GAG51775.1"/>
    <property type="molecule type" value="Genomic_DNA"/>
</dbReference>
<dbReference type="AlphaFoldDB" id="X0Y7N1"/>
<comment type="caution">
    <text evidence="2">The sequence shown here is derived from an EMBL/GenBank/DDBJ whole genome shotgun (WGS) entry which is preliminary data.</text>
</comment>
<dbReference type="Gene3D" id="3.40.50.150">
    <property type="entry name" value="Vaccinia Virus protein VP39"/>
    <property type="match status" value="1"/>
</dbReference>
<protein>
    <recommendedName>
        <fullName evidence="3">PABS domain-containing protein</fullName>
    </recommendedName>
</protein>
<dbReference type="NCBIfam" id="NF037959">
    <property type="entry name" value="MFS_SpdSyn"/>
    <property type="match status" value="1"/>
</dbReference>
<dbReference type="CDD" id="cd02440">
    <property type="entry name" value="AdoMet_MTases"/>
    <property type="match status" value="1"/>
</dbReference>
<dbReference type="SUPFAM" id="SSF53335">
    <property type="entry name" value="S-adenosyl-L-methionine-dependent methyltransferases"/>
    <property type="match status" value="1"/>
</dbReference>
<feature type="non-terminal residue" evidence="2">
    <location>
        <position position="187"/>
    </location>
</feature>
<dbReference type="InterPro" id="IPR029063">
    <property type="entry name" value="SAM-dependent_MTases_sf"/>
</dbReference>
<organism evidence="2">
    <name type="scientific">marine sediment metagenome</name>
    <dbReference type="NCBI Taxonomy" id="412755"/>
    <lineage>
        <taxon>unclassified sequences</taxon>
        <taxon>metagenomes</taxon>
        <taxon>ecological metagenomes</taxon>
    </lineage>
</organism>
<dbReference type="GO" id="GO:0006596">
    <property type="term" value="P:polyamine biosynthetic process"/>
    <property type="evidence" value="ECO:0007669"/>
    <property type="project" value="UniProtKB-KW"/>
</dbReference>
<gene>
    <name evidence="2" type="ORF">S01H1_82749</name>
</gene>
<accession>X0Y7N1</accession>
<dbReference type="PANTHER" id="PTHR43317">
    <property type="entry name" value="THERMOSPERMINE SYNTHASE ACAULIS5"/>
    <property type="match status" value="1"/>
</dbReference>
<evidence type="ECO:0008006" key="3">
    <source>
        <dbReference type="Google" id="ProtNLM"/>
    </source>
</evidence>
<dbReference type="Pfam" id="PF01564">
    <property type="entry name" value="Spermine_synth"/>
    <property type="match status" value="1"/>
</dbReference>
<dbReference type="PANTHER" id="PTHR43317:SF3">
    <property type="entry name" value="BLR2883 PROTEIN"/>
    <property type="match status" value="1"/>
</dbReference>